<evidence type="ECO:0000256" key="2">
    <source>
        <dbReference type="ARBA" id="ARBA00023125"/>
    </source>
</evidence>
<evidence type="ECO:0000256" key="3">
    <source>
        <dbReference type="ARBA" id="ARBA00023163"/>
    </source>
</evidence>
<dbReference type="Pfam" id="PF00440">
    <property type="entry name" value="TetR_N"/>
    <property type="match status" value="1"/>
</dbReference>
<dbReference type="PRINTS" id="PR00455">
    <property type="entry name" value="HTHTETR"/>
</dbReference>
<dbReference type="EMBL" id="CP007516">
    <property type="protein sequence ID" value="AHY48368.1"/>
    <property type="molecule type" value="Genomic_DNA"/>
</dbReference>
<geneLocation type="plasmid" evidence="6">
    <name>2</name>
</geneLocation>
<keyword evidence="8" id="KW-1185">Reference proteome</keyword>
<evidence type="ECO:0000259" key="5">
    <source>
        <dbReference type="PROSITE" id="PS50977"/>
    </source>
</evidence>
<dbReference type="InterPro" id="IPR009057">
    <property type="entry name" value="Homeodomain-like_sf"/>
</dbReference>
<keyword evidence="2 4" id="KW-0238">DNA-binding</keyword>
<accession>A0A023X7P7</accession>
<dbReference type="GO" id="GO:0003700">
    <property type="term" value="F:DNA-binding transcription factor activity"/>
    <property type="evidence" value="ECO:0007669"/>
    <property type="project" value="TreeGrafter"/>
</dbReference>
<keyword evidence="3" id="KW-0804">Transcription</keyword>
<reference evidence="6 8" key="1">
    <citation type="submission" date="2014-03" db="EMBL/GenBank/DDBJ databases">
        <title>Complete genome sequence of the Radio-Resistant Rubrobacter radiotolerans RSPS-4.</title>
        <authorList>
            <person name="Egas C.C."/>
            <person name="Barroso C.C."/>
            <person name="Froufe H.J.C."/>
            <person name="Pacheco J.J."/>
            <person name="Albuquerque L.L."/>
            <person name="da Costa M.M.S."/>
        </authorList>
    </citation>
    <scope>NUCLEOTIDE SEQUENCE [LARGE SCALE GENOMIC DNA]</scope>
    <source>
        <strain evidence="6 8">RSPS-4</strain>
        <plasmid evidence="6 8">2</plasmid>
    </source>
</reference>
<protein>
    <submittedName>
        <fullName evidence="6">Bacterial regulatory protein, tetR family</fullName>
    </submittedName>
    <submittedName>
        <fullName evidence="7">Helix-turn-helix domain-containing protein</fullName>
    </submittedName>
</protein>
<evidence type="ECO:0000313" key="7">
    <source>
        <dbReference type="EMBL" id="MDX5895505.1"/>
    </source>
</evidence>
<evidence type="ECO:0000256" key="1">
    <source>
        <dbReference type="ARBA" id="ARBA00023015"/>
    </source>
</evidence>
<evidence type="ECO:0000256" key="4">
    <source>
        <dbReference type="PROSITE-ProRule" id="PRU00335"/>
    </source>
</evidence>
<dbReference type="HOGENOM" id="CLU_1440097_0_0_11"/>
<dbReference type="PANTHER" id="PTHR30055">
    <property type="entry name" value="HTH-TYPE TRANSCRIPTIONAL REGULATOR RUTR"/>
    <property type="match status" value="1"/>
</dbReference>
<dbReference type="EMBL" id="JAWXXX010000003">
    <property type="protein sequence ID" value="MDX5895505.1"/>
    <property type="molecule type" value="Genomic_DNA"/>
</dbReference>
<dbReference type="PANTHER" id="PTHR30055:SF234">
    <property type="entry name" value="HTH-TYPE TRANSCRIPTIONAL REGULATOR BETI"/>
    <property type="match status" value="1"/>
</dbReference>
<keyword evidence="1" id="KW-0805">Transcription regulation</keyword>
<reference evidence="7" key="2">
    <citation type="submission" date="2023-11" db="EMBL/GenBank/DDBJ databases">
        <title>MicrobeMod: A computational toolkit for identifying prokaryotic methylation and restriction-modification with nanopore sequencing.</title>
        <authorList>
            <person name="Crits-Christoph A."/>
            <person name="Kang S.C."/>
            <person name="Lee H."/>
            <person name="Ostrov N."/>
        </authorList>
    </citation>
    <scope>NUCLEOTIDE SEQUENCE</scope>
    <source>
        <strain evidence="7">ATCC 51242</strain>
    </source>
</reference>
<dbReference type="InterPro" id="IPR050109">
    <property type="entry name" value="HTH-type_TetR-like_transc_reg"/>
</dbReference>
<evidence type="ECO:0000313" key="6">
    <source>
        <dbReference type="EMBL" id="AHY48368.1"/>
    </source>
</evidence>
<dbReference type="PROSITE" id="PS50977">
    <property type="entry name" value="HTH_TETR_2"/>
    <property type="match status" value="1"/>
</dbReference>
<feature type="DNA-binding region" description="H-T-H motif" evidence="4">
    <location>
        <begin position="35"/>
        <end position="54"/>
    </location>
</feature>
<gene>
    <name evidence="6" type="ORF">RradSPS_3085</name>
    <name evidence="7" type="ORF">SIL72_15865</name>
</gene>
<sequence>MRNLRGSRTSGGEVRERIISAACRCFSEEGYAGTAIHSVSREAGITPSTFYNHFASKRELLEEATSRVIAHDEGRFSAVVEEVGRRNSGSVPLGPGEIFRLLETREPRQMTRLRIEVWAEAVRDRELRSRLEGWIRTAATAVSRSLGNEEATGEQLVSFYLGLSLRRELERPASYSSSSLRRRTGGRP</sequence>
<dbReference type="eggNOG" id="COG1309">
    <property type="taxonomic scope" value="Bacteria"/>
</dbReference>
<feature type="domain" description="HTH tetR-type" evidence="5">
    <location>
        <begin position="12"/>
        <end position="72"/>
    </location>
</feature>
<evidence type="ECO:0000313" key="8">
    <source>
        <dbReference type="Proteomes" id="UP000025229"/>
    </source>
</evidence>
<keyword evidence="6" id="KW-0614">Plasmid</keyword>
<dbReference type="Proteomes" id="UP001281130">
    <property type="component" value="Unassembled WGS sequence"/>
</dbReference>
<dbReference type="GO" id="GO:0000976">
    <property type="term" value="F:transcription cis-regulatory region binding"/>
    <property type="evidence" value="ECO:0007669"/>
    <property type="project" value="TreeGrafter"/>
</dbReference>
<dbReference type="Gene3D" id="1.10.357.10">
    <property type="entry name" value="Tetracycline Repressor, domain 2"/>
    <property type="match status" value="1"/>
</dbReference>
<dbReference type="AlphaFoldDB" id="A0A023X7P7"/>
<organism evidence="6 8">
    <name type="scientific">Rubrobacter radiotolerans</name>
    <name type="common">Arthrobacter radiotolerans</name>
    <dbReference type="NCBI Taxonomy" id="42256"/>
    <lineage>
        <taxon>Bacteria</taxon>
        <taxon>Bacillati</taxon>
        <taxon>Actinomycetota</taxon>
        <taxon>Rubrobacteria</taxon>
        <taxon>Rubrobacterales</taxon>
        <taxon>Rubrobacteraceae</taxon>
        <taxon>Rubrobacter</taxon>
    </lineage>
</organism>
<dbReference type="InterPro" id="IPR001647">
    <property type="entry name" value="HTH_TetR"/>
</dbReference>
<dbReference type="SUPFAM" id="SSF46689">
    <property type="entry name" value="Homeodomain-like"/>
    <property type="match status" value="1"/>
</dbReference>
<proteinExistence type="predicted"/>
<dbReference type="KEGG" id="rrd:RradSPS_3085"/>
<dbReference type="Proteomes" id="UP000025229">
    <property type="component" value="Plasmid 2"/>
</dbReference>
<name>A0A023X7P7_RUBRA</name>
<dbReference type="RefSeq" id="WP_051590078.1">
    <property type="nucleotide sequence ID" value="NZ_CP007516.1"/>
</dbReference>